<feature type="region of interest" description="Disordered" evidence="1">
    <location>
        <begin position="1"/>
        <end position="35"/>
    </location>
</feature>
<name>A0A512NMG3_9HYPH</name>
<keyword evidence="2" id="KW-0812">Transmembrane</keyword>
<dbReference type="OrthoDB" id="9926849at2"/>
<feature type="compositionally biased region" description="Basic and acidic residues" evidence="1">
    <location>
        <begin position="1"/>
        <end position="25"/>
    </location>
</feature>
<keyword evidence="4" id="KW-1185">Reference proteome</keyword>
<reference evidence="3 4" key="1">
    <citation type="submission" date="2019-07" db="EMBL/GenBank/DDBJ databases">
        <title>Whole genome shotgun sequence of Reyranella soli NBRC 108950.</title>
        <authorList>
            <person name="Hosoyama A."/>
            <person name="Uohara A."/>
            <person name="Ohji S."/>
            <person name="Ichikawa N."/>
        </authorList>
    </citation>
    <scope>NUCLEOTIDE SEQUENCE [LARGE SCALE GENOMIC DNA]</scope>
    <source>
        <strain evidence="3 4">NBRC 108950</strain>
    </source>
</reference>
<proteinExistence type="predicted"/>
<dbReference type="EMBL" id="BKAJ01000150">
    <property type="protein sequence ID" value="GEP60112.1"/>
    <property type="molecule type" value="Genomic_DNA"/>
</dbReference>
<evidence type="ECO:0000313" key="4">
    <source>
        <dbReference type="Proteomes" id="UP000321058"/>
    </source>
</evidence>
<sequence>MKDDLPQDWDSGRARARSQREHALNAEDMSGKSPRRLKQRVIIGVILGSFFFLVVGCWYWVGLDKPKIDRTNLDFGHQPKRP</sequence>
<evidence type="ECO:0000256" key="2">
    <source>
        <dbReference type="SAM" id="Phobius"/>
    </source>
</evidence>
<protein>
    <submittedName>
        <fullName evidence="3">Uncharacterized protein</fullName>
    </submittedName>
</protein>
<keyword evidence="2" id="KW-1133">Transmembrane helix</keyword>
<dbReference type="RefSeq" id="WP_147155481.1">
    <property type="nucleotide sequence ID" value="NZ_BKAJ01000150.1"/>
</dbReference>
<dbReference type="AlphaFoldDB" id="A0A512NMG3"/>
<dbReference type="Proteomes" id="UP000321058">
    <property type="component" value="Unassembled WGS sequence"/>
</dbReference>
<comment type="caution">
    <text evidence="3">The sequence shown here is derived from an EMBL/GenBank/DDBJ whole genome shotgun (WGS) entry which is preliminary data.</text>
</comment>
<feature type="transmembrane region" description="Helical" evidence="2">
    <location>
        <begin position="41"/>
        <end position="61"/>
    </location>
</feature>
<gene>
    <name evidence="3" type="ORF">RSO01_72780</name>
</gene>
<evidence type="ECO:0000256" key="1">
    <source>
        <dbReference type="SAM" id="MobiDB-lite"/>
    </source>
</evidence>
<organism evidence="3 4">
    <name type="scientific">Reyranella soli</name>
    <dbReference type="NCBI Taxonomy" id="1230389"/>
    <lineage>
        <taxon>Bacteria</taxon>
        <taxon>Pseudomonadati</taxon>
        <taxon>Pseudomonadota</taxon>
        <taxon>Alphaproteobacteria</taxon>
        <taxon>Hyphomicrobiales</taxon>
        <taxon>Reyranellaceae</taxon>
        <taxon>Reyranella</taxon>
    </lineage>
</organism>
<keyword evidence="2" id="KW-0472">Membrane</keyword>
<evidence type="ECO:0000313" key="3">
    <source>
        <dbReference type="EMBL" id="GEP60112.1"/>
    </source>
</evidence>
<accession>A0A512NMG3</accession>